<dbReference type="Proteomes" id="UP000250241">
    <property type="component" value="Chromosome"/>
</dbReference>
<feature type="binding site" evidence="13">
    <location>
        <position position="191"/>
    </location>
    <ligand>
        <name>Mg(2+)</name>
        <dbReference type="ChEBI" id="CHEBI:18420"/>
        <label>1</label>
    </ligand>
</feature>
<dbReference type="Gene3D" id="3.30.420.10">
    <property type="entry name" value="Ribonuclease H-like superfamily/Ribonuclease H"/>
    <property type="match status" value="1"/>
</dbReference>
<evidence type="ECO:0000256" key="8">
    <source>
        <dbReference type="ARBA" id="ARBA00022842"/>
    </source>
</evidence>
<feature type="binding site" evidence="13">
    <location>
        <position position="118"/>
    </location>
    <ligand>
        <name>Mg(2+)</name>
        <dbReference type="ChEBI" id="CHEBI:18420"/>
        <label>2</label>
    </ligand>
</feature>
<dbReference type="HAMAP" id="MF_00034">
    <property type="entry name" value="RuvC"/>
    <property type="match status" value="1"/>
</dbReference>
<feature type="active site" evidence="13">
    <location>
        <position position="118"/>
    </location>
</feature>
<dbReference type="PANTHER" id="PTHR30194">
    <property type="entry name" value="CROSSOVER JUNCTION ENDODEOXYRIBONUCLEASE RUVC"/>
    <property type="match status" value="1"/>
</dbReference>
<dbReference type="CDD" id="cd16962">
    <property type="entry name" value="RuvC"/>
    <property type="match status" value="1"/>
</dbReference>
<evidence type="ECO:0000256" key="7">
    <source>
        <dbReference type="ARBA" id="ARBA00022801"/>
    </source>
</evidence>
<evidence type="ECO:0000256" key="13">
    <source>
        <dbReference type="HAMAP-Rule" id="MF_00034"/>
    </source>
</evidence>
<dbReference type="InterPro" id="IPR036397">
    <property type="entry name" value="RNaseH_sf"/>
</dbReference>
<dbReference type="SUPFAM" id="SSF53098">
    <property type="entry name" value="Ribonuclease H-like"/>
    <property type="match status" value="1"/>
</dbReference>
<evidence type="ECO:0000256" key="2">
    <source>
        <dbReference type="ARBA" id="ARBA00022490"/>
    </source>
</evidence>
<keyword evidence="9 13" id="KW-0238">DNA-binding</keyword>
<dbReference type="GO" id="GO:0005737">
    <property type="term" value="C:cytoplasm"/>
    <property type="evidence" value="ECO:0007669"/>
    <property type="project" value="UniProtKB-SubCell"/>
</dbReference>
<dbReference type="GO" id="GO:0008821">
    <property type="term" value="F:crossover junction DNA endonuclease activity"/>
    <property type="evidence" value="ECO:0007669"/>
    <property type="project" value="UniProtKB-UniRule"/>
</dbReference>
<keyword evidence="5 13" id="KW-0255">Endonuclease</keyword>
<evidence type="ECO:0000256" key="14">
    <source>
        <dbReference type="NCBIfam" id="TIGR00228"/>
    </source>
</evidence>
<dbReference type="GO" id="GO:0006310">
    <property type="term" value="P:DNA recombination"/>
    <property type="evidence" value="ECO:0007669"/>
    <property type="project" value="UniProtKB-UniRule"/>
</dbReference>
<evidence type="ECO:0000256" key="5">
    <source>
        <dbReference type="ARBA" id="ARBA00022759"/>
    </source>
</evidence>
<evidence type="ECO:0000256" key="3">
    <source>
        <dbReference type="ARBA" id="ARBA00022722"/>
    </source>
</evidence>
<dbReference type="InterPro" id="IPR002176">
    <property type="entry name" value="X-over_junc_endoDNase_RuvC"/>
</dbReference>
<comment type="subunit">
    <text evidence="13">Homodimer which binds Holliday junction (HJ) DNA. The HJ becomes 2-fold symmetrical on binding to RuvC with unstacked arms; it has a different conformation from HJ DNA in complex with RuvA. In the full resolvosome a probable DNA-RuvA(4)-RuvB(12)-RuvC(2) complex forms which resolves the HJ.</text>
</comment>
<evidence type="ECO:0000256" key="10">
    <source>
        <dbReference type="ARBA" id="ARBA00023172"/>
    </source>
</evidence>
<dbReference type="PANTHER" id="PTHR30194:SF3">
    <property type="entry name" value="CROSSOVER JUNCTION ENDODEOXYRIBONUCLEASE RUVC"/>
    <property type="match status" value="1"/>
</dbReference>
<dbReference type="FunFam" id="3.30.420.10:FF:000002">
    <property type="entry name" value="Crossover junction endodeoxyribonuclease RuvC"/>
    <property type="match status" value="1"/>
</dbReference>
<keyword evidence="8 13" id="KW-0460">Magnesium</keyword>
<comment type="subcellular location">
    <subcellularLocation>
        <location evidence="13">Cytoplasm</location>
    </subcellularLocation>
</comment>
<keyword evidence="3 13" id="KW-0540">Nuclease</keyword>
<evidence type="ECO:0000256" key="1">
    <source>
        <dbReference type="ARBA" id="ARBA00009518"/>
    </source>
</evidence>
<evidence type="ECO:0000256" key="9">
    <source>
        <dbReference type="ARBA" id="ARBA00023125"/>
    </source>
</evidence>
<evidence type="ECO:0000313" key="16">
    <source>
        <dbReference type="EMBL" id="BAV88214.1"/>
    </source>
</evidence>
<keyword evidence="10 13" id="KW-0233">DNA recombination</keyword>
<evidence type="ECO:0000256" key="12">
    <source>
        <dbReference type="ARBA" id="ARBA00029354"/>
    </source>
</evidence>
<dbReference type="KEGG" id="raj:RA11412_1915"/>
<keyword evidence="11 13" id="KW-0234">DNA repair</keyword>
<comment type="similarity">
    <text evidence="1 13">Belongs to the RuvC family.</text>
</comment>
<feature type="compositionally biased region" description="Basic and acidic residues" evidence="15">
    <location>
        <begin position="27"/>
        <end position="39"/>
    </location>
</feature>
<keyword evidence="17" id="KW-1185">Reference proteome</keyword>
<dbReference type="EC" id="3.1.21.10" evidence="13 14"/>
<evidence type="ECO:0000256" key="6">
    <source>
        <dbReference type="ARBA" id="ARBA00022763"/>
    </source>
</evidence>
<gene>
    <name evidence="13" type="primary">ruvC</name>
    <name evidence="16" type="ORF">RA11412_1915</name>
</gene>
<keyword evidence="2 13" id="KW-0963">Cytoplasm</keyword>
<comment type="cofactor">
    <cofactor evidence="13">
        <name>Mg(2+)</name>
        <dbReference type="ChEBI" id="CHEBI:18420"/>
    </cofactor>
    <text evidence="13">Binds 2 Mg(2+) ion per subunit.</text>
</comment>
<organism evidence="16 17">
    <name type="scientific">Rothia aeria</name>
    <dbReference type="NCBI Taxonomy" id="172042"/>
    <lineage>
        <taxon>Bacteria</taxon>
        <taxon>Bacillati</taxon>
        <taxon>Actinomycetota</taxon>
        <taxon>Actinomycetes</taxon>
        <taxon>Micrococcales</taxon>
        <taxon>Micrococcaceae</taxon>
        <taxon>Rothia</taxon>
    </lineage>
</organism>
<dbReference type="AlphaFoldDB" id="A0A2Z5R153"/>
<feature type="active site" evidence="13">
    <location>
        <position position="191"/>
    </location>
</feature>
<comment type="function">
    <text evidence="13">The RuvA-RuvB-RuvC complex processes Holliday junction (HJ) DNA during genetic recombination and DNA repair. Endonuclease that resolves HJ intermediates. Cleaves cruciform DNA by making single-stranded nicks across the HJ at symmetrical positions within the homologous arms, yielding a 5'-phosphate and a 3'-hydroxyl group; requires a central core of homology in the junction. The consensus cleavage sequence is 5'-(A/T)TT(C/G)-3'. Cleavage occurs on the 3'-side of the TT dinucleotide at the point of strand exchange. HJ branch migration catalyzed by RuvA-RuvB allows RuvC to scan DNA until it finds its consensus sequence, where it cleaves and resolves the cruciform DNA.</text>
</comment>
<keyword evidence="4 13" id="KW-0479">Metal-binding</keyword>
<feature type="region of interest" description="Disordered" evidence="15">
    <location>
        <begin position="1"/>
        <end position="54"/>
    </location>
</feature>
<keyword evidence="7 13" id="KW-0378">Hydrolase</keyword>
<dbReference type="InterPro" id="IPR012337">
    <property type="entry name" value="RNaseH-like_sf"/>
</dbReference>
<keyword evidence="6 13" id="KW-0227">DNA damage</keyword>
<dbReference type="PRINTS" id="PR00696">
    <property type="entry name" value="RSOLVASERUVC"/>
</dbReference>
<dbReference type="NCBIfam" id="TIGR00228">
    <property type="entry name" value="ruvC"/>
    <property type="match status" value="1"/>
</dbReference>
<dbReference type="GO" id="GO:0048476">
    <property type="term" value="C:Holliday junction resolvase complex"/>
    <property type="evidence" value="ECO:0007669"/>
    <property type="project" value="UniProtKB-UniRule"/>
</dbReference>
<name>A0A2Z5R153_9MICC</name>
<sequence>MPGHTPHTRAVSRAPYSIWAHPGGDSQRQHKEKPDERKPPACPEPRVPGATRIMGIDPGLTRCGISMLDMTADRKAYFVNVGIAGTQAAEALDQRILRIFNATQQWIKVYKPDALAIERIFAQEQVNTVIGTAHASGAVISAAAMLGVPVHFHTPSEVKAAVTGSGRADKGSVGRMVTRILGLEKMPKPADAADALAIAICHGWRGGGIGSGINMAAHTQTHQGSRPVQAARGAALTPAQRAWKEAEAKARR</sequence>
<feature type="active site" evidence="13">
    <location>
        <position position="57"/>
    </location>
</feature>
<proteinExistence type="inferred from homology"/>
<dbReference type="GO" id="GO:0003677">
    <property type="term" value="F:DNA binding"/>
    <property type="evidence" value="ECO:0007669"/>
    <property type="project" value="UniProtKB-KW"/>
</dbReference>
<accession>A0A2Z5R153</accession>
<dbReference type="EMBL" id="AP017895">
    <property type="protein sequence ID" value="BAV88214.1"/>
    <property type="molecule type" value="Genomic_DNA"/>
</dbReference>
<dbReference type="GO" id="GO:0000287">
    <property type="term" value="F:magnesium ion binding"/>
    <property type="evidence" value="ECO:0007669"/>
    <property type="project" value="UniProtKB-UniRule"/>
</dbReference>
<evidence type="ECO:0000256" key="11">
    <source>
        <dbReference type="ARBA" id="ARBA00023204"/>
    </source>
</evidence>
<protein>
    <recommendedName>
        <fullName evidence="13 14">Crossover junction endodeoxyribonuclease RuvC</fullName>
        <ecNumber evidence="13 14">3.1.21.10</ecNumber>
    </recommendedName>
    <alternativeName>
        <fullName evidence="13">Holliday junction nuclease RuvC</fullName>
    </alternativeName>
    <alternativeName>
        <fullName evidence="13">Holliday junction resolvase RuvC</fullName>
    </alternativeName>
</protein>
<evidence type="ECO:0000313" key="17">
    <source>
        <dbReference type="Proteomes" id="UP000250241"/>
    </source>
</evidence>
<comment type="catalytic activity">
    <reaction evidence="12 13">
        <text>Endonucleolytic cleavage at a junction such as a reciprocal single-stranded crossover between two homologous DNA duplexes (Holliday junction).</text>
        <dbReference type="EC" id="3.1.21.10"/>
    </reaction>
</comment>
<evidence type="ECO:0000256" key="15">
    <source>
        <dbReference type="SAM" id="MobiDB-lite"/>
    </source>
</evidence>
<evidence type="ECO:0000256" key="4">
    <source>
        <dbReference type="ARBA" id="ARBA00022723"/>
    </source>
</evidence>
<feature type="binding site" evidence="13">
    <location>
        <position position="57"/>
    </location>
    <ligand>
        <name>Mg(2+)</name>
        <dbReference type="ChEBI" id="CHEBI:18420"/>
        <label>1</label>
    </ligand>
</feature>
<dbReference type="GO" id="GO:0006281">
    <property type="term" value="P:DNA repair"/>
    <property type="evidence" value="ECO:0007669"/>
    <property type="project" value="UniProtKB-UniRule"/>
</dbReference>
<dbReference type="Pfam" id="PF02075">
    <property type="entry name" value="RuvC"/>
    <property type="match status" value="1"/>
</dbReference>
<reference evidence="16 17" key="1">
    <citation type="submission" date="2016-10" db="EMBL/GenBank/DDBJ databases">
        <title>Genome sequence of Rothia aeria strain JCM11412.</title>
        <authorList>
            <person name="Nambu T."/>
        </authorList>
    </citation>
    <scope>NUCLEOTIDE SEQUENCE [LARGE SCALE GENOMIC DNA]</scope>
    <source>
        <strain evidence="16 17">JCM 11412</strain>
    </source>
</reference>